<feature type="region of interest" description="Disordered" evidence="1">
    <location>
        <begin position="139"/>
        <end position="161"/>
    </location>
</feature>
<organism evidence="2 3">
    <name type="scientific">Ascobolus immersus RN42</name>
    <dbReference type="NCBI Taxonomy" id="1160509"/>
    <lineage>
        <taxon>Eukaryota</taxon>
        <taxon>Fungi</taxon>
        <taxon>Dikarya</taxon>
        <taxon>Ascomycota</taxon>
        <taxon>Pezizomycotina</taxon>
        <taxon>Pezizomycetes</taxon>
        <taxon>Pezizales</taxon>
        <taxon>Ascobolaceae</taxon>
        <taxon>Ascobolus</taxon>
    </lineage>
</organism>
<reference evidence="2 3" key="1">
    <citation type="journal article" date="2018" name="Nat. Ecol. Evol.">
        <title>Pezizomycetes genomes reveal the molecular basis of ectomycorrhizal truffle lifestyle.</title>
        <authorList>
            <person name="Murat C."/>
            <person name="Payen T."/>
            <person name="Noel B."/>
            <person name="Kuo A."/>
            <person name="Morin E."/>
            <person name="Chen J."/>
            <person name="Kohler A."/>
            <person name="Krizsan K."/>
            <person name="Balestrini R."/>
            <person name="Da Silva C."/>
            <person name="Montanini B."/>
            <person name="Hainaut M."/>
            <person name="Levati E."/>
            <person name="Barry K.W."/>
            <person name="Belfiori B."/>
            <person name="Cichocki N."/>
            <person name="Clum A."/>
            <person name="Dockter R.B."/>
            <person name="Fauchery L."/>
            <person name="Guy J."/>
            <person name="Iotti M."/>
            <person name="Le Tacon F."/>
            <person name="Lindquist E.A."/>
            <person name="Lipzen A."/>
            <person name="Malagnac F."/>
            <person name="Mello A."/>
            <person name="Molinier V."/>
            <person name="Miyauchi S."/>
            <person name="Poulain J."/>
            <person name="Riccioni C."/>
            <person name="Rubini A."/>
            <person name="Sitrit Y."/>
            <person name="Splivallo R."/>
            <person name="Traeger S."/>
            <person name="Wang M."/>
            <person name="Zifcakova L."/>
            <person name="Wipf D."/>
            <person name="Zambonelli A."/>
            <person name="Paolocci F."/>
            <person name="Nowrousian M."/>
            <person name="Ottonello S."/>
            <person name="Baldrian P."/>
            <person name="Spatafora J.W."/>
            <person name="Henrissat B."/>
            <person name="Nagy L.G."/>
            <person name="Aury J.M."/>
            <person name="Wincker P."/>
            <person name="Grigoriev I.V."/>
            <person name="Bonfante P."/>
            <person name="Martin F.M."/>
        </authorList>
    </citation>
    <scope>NUCLEOTIDE SEQUENCE [LARGE SCALE GENOMIC DNA]</scope>
    <source>
        <strain evidence="2 3">RN42</strain>
    </source>
</reference>
<feature type="region of interest" description="Disordered" evidence="1">
    <location>
        <begin position="61"/>
        <end position="91"/>
    </location>
</feature>
<keyword evidence="3" id="KW-1185">Reference proteome</keyword>
<evidence type="ECO:0000313" key="3">
    <source>
        <dbReference type="Proteomes" id="UP000275078"/>
    </source>
</evidence>
<accession>A0A3N4HEB1</accession>
<protein>
    <submittedName>
        <fullName evidence="2">Uncharacterized protein</fullName>
    </submittedName>
</protein>
<evidence type="ECO:0000256" key="1">
    <source>
        <dbReference type="SAM" id="MobiDB-lite"/>
    </source>
</evidence>
<dbReference type="AlphaFoldDB" id="A0A3N4HEB1"/>
<proteinExistence type="predicted"/>
<dbReference type="EMBL" id="ML119857">
    <property type="protein sequence ID" value="RPA72539.1"/>
    <property type="molecule type" value="Genomic_DNA"/>
</dbReference>
<name>A0A3N4HEB1_ASCIM</name>
<feature type="compositionally biased region" description="Basic and acidic residues" evidence="1">
    <location>
        <begin position="141"/>
        <end position="150"/>
    </location>
</feature>
<evidence type="ECO:0000313" key="2">
    <source>
        <dbReference type="EMBL" id="RPA72539.1"/>
    </source>
</evidence>
<dbReference type="Proteomes" id="UP000275078">
    <property type="component" value="Unassembled WGS sequence"/>
</dbReference>
<gene>
    <name evidence="2" type="ORF">BJ508DRAFT_314635</name>
</gene>
<sequence length="161" mass="17928">MAQLASDSQSPNSPPINNASAASIASILQLEQGLLINEPYNQRTWFVSSICILRPLRRQQHSPHSTYGPGLPLSHPTYSRSTPDADVGLMDPKNHLRRWRDRPGRILPSISRAQRPADESIQDPWLDCARIFDCPNHMQQHRKESGRVEADNGGAESSSVV</sequence>